<comment type="caution">
    <text evidence="1">The sequence shown here is derived from an EMBL/GenBank/DDBJ whole genome shotgun (WGS) entry which is preliminary data.</text>
</comment>
<dbReference type="EMBL" id="JANHOG010001700">
    <property type="protein sequence ID" value="KAJ3532925.1"/>
    <property type="molecule type" value="Genomic_DNA"/>
</dbReference>
<gene>
    <name evidence="1" type="ORF">NM688_g7354</name>
</gene>
<accession>A0ACC1S6G5</accession>
<evidence type="ECO:0000313" key="2">
    <source>
        <dbReference type="Proteomes" id="UP001148662"/>
    </source>
</evidence>
<sequence>MCAIREGGSFPMIHASTVGDQVHRRRGRPKAPCFINATRDVADVADSSSWGKLVRDIYVSDELLNFEKIVETRRLRRTTLEVSGITRNKLASPVGSDSFQIIHMTVLRIVETSRTRAKAPSVHRRPRCRRYYGRRPEASPQRALGMLFASCPRATAPMHSTTADRVHEVVLGQLRHILQNQTRCTRRIRVRVIVLKLTDPSPA</sequence>
<dbReference type="Proteomes" id="UP001148662">
    <property type="component" value="Unassembled WGS sequence"/>
</dbReference>
<proteinExistence type="predicted"/>
<organism evidence="1 2">
    <name type="scientific">Phlebia brevispora</name>
    <dbReference type="NCBI Taxonomy" id="194682"/>
    <lineage>
        <taxon>Eukaryota</taxon>
        <taxon>Fungi</taxon>
        <taxon>Dikarya</taxon>
        <taxon>Basidiomycota</taxon>
        <taxon>Agaricomycotina</taxon>
        <taxon>Agaricomycetes</taxon>
        <taxon>Polyporales</taxon>
        <taxon>Meruliaceae</taxon>
        <taxon>Phlebia</taxon>
    </lineage>
</organism>
<name>A0ACC1S6G5_9APHY</name>
<reference evidence="1" key="1">
    <citation type="submission" date="2022-07" db="EMBL/GenBank/DDBJ databases">
        <title>Genome Sequence of Phlebia brevispora.</title>
        <authorList>
            <person name="Buettner E."/>
        </authorList>
    </citation>
    <scope>NUCLEOTIDE SEQUENCE</scope>
    <source>
        <strain evidence="1">MPL23</strain>
    </source>
</reference>
<protein>
    <submittedName>
        <fullName evidence="1">Uncharacterized protein</fullName>
    </submittedName>
</protein>
<evidence type="ECO:0000313" key="1">
    <source>
        <dbReference type="EMBL" id="KAJ3532925.1"/>
    </source>
</evidence>
<keyword evidence="2" id="KW-1185">Reference proteome</keyword>